<dbReference type="Gene3D" id="6.10.340.10">
    <property type="match status" value="1"/>
</dbReference>
<dbReference type="InterPro" id="IPR036097">
    <property type="entry name" value="HisK_dim/P_sf"/>
</dbReference>
<dbReference type="Pfam" id="PF00512">
    <property type="entry name" value="HisKA"/>
    <property type="match status" value="1"/>
</dbReference>
<evidence type="ECO:0000259" key="13">
    <source>
        <dbReference type="PROSITE" id="PS50109"/>
    </source>
</evidence>
<dbReference type="SMART" id="SM00387">
    <property type="entry name" value="HATPase_c"/>
    <property type="match status" value="1"/>
</dbReference>
<comment type="subcellular location">
    <subcellularLocation>
        <location evidence="2">Cell membrane</location>
        <topology evidence="2">Multi-pass membrane protein</topology>
    </subcellularLocation>
</comment>
<dbReference type="SUPFAM" id="SSF55874">
    <property type="entry name" value="ATPase domain of HSP90 chaperone/DNA topoisomerase II/histidine kinase"/>
    <property type="match status" value="1"/>
</dbReference>
<evidence type="ECO:0000256" key="3">
    <source>
        <dbReference type="ARBA" id="ARBA00012438"/>
    </source>
</evidence>
<dbReference type="Gene3D" id="1.10.287.130">
    <property type="match status" value="1"/>
</dbReference>
<dbReference type="PANTHER" id="PTHR43065">
    <property type="entry name" value="SENSOR HISTIDINE KINASE"/>
    <property type="match status" value="1"/>
</dbReference>
<evidence type="ECO:0000313" key="15">
    <source>
        <dbReference type="EMBL" id="PVE45093.1"/>
    </source>
</evidence>
<feature type="transmembrane region" description="Helical" evidence="12">
    <location>
        <begin position="12"/>
        <end position="38"/>
    </location>
</feature>
<keyword evidence="7 12" id="KW-0812">Transmembrane</keyword>
<evidence type="ECO:0000256" key="10">
    <source>
        <dbReference type="ARBA" id="ARBA00023136"/>
    </source>
</evidence>
<dbReference type="EMBL" id="QDDR01000018">
    <property type="protein sequence ID" value="PVE45093.1"/>
    <property type="molecule type" value="Genomic_DNA"/>
</dbReference>
<feature type="coiled-coil region" evidence="11">
    <location>
        <begin position="394"/>
        <end position="428"/>
    </location>
</feature>
<dbReference type="OrthoDB" id="7568856at2"/>
<keyword evidence="10 12" id="KW-0472">Membrane</keyword>
<evidence type="ECO:0000256" key="4">
    <source>
        <dbReference type="ARBA" id="ARBA00022475"/>
    </source>
</evidence>
<reference evidence="15 16" key="1">
    <citation type="journal article" date="2011" name="Syst. Appl. Microbiol.">
        <title>Defluviimonas denitrificans gen. nov., sp. nov., and Pararhodobacter aggregans gen. nov., sp. nov., non-phototrophic Rhodobacteraceae from the biofilter of a marine aquaculture.</title>
        <authorList>
            <person name="Foesel B.U."/>
            <person name="Drake H.L."/>
            <person name="Schramm A."/>
        </authorList>
    </citation>
    <scope>NUCLEOTIDE SEQUENCE [LARGE SCALE GENOMIC DNA]</scope>
    <source>
        <strain evidence="15 16">D1-19</strain>
    </source>
</reference>
<protein>
    <recommendedName>
        <fullName evidence="3">histidine kinase</fullName>
        <ecNumber evidence="3">2.7.13.3</ecNumber>
    </recommendedName>
</protein>
<organism evidence="15 16">
    <name type="scientific">Pararhodobacter aggregans</name>
    <dbReference type="NCBI Taxonomy" id="404875"/>
    <lineage>
        <taxon>Bacteria</taxon>
        <taxon>Pseudomonadati</taxon>
        <taxon>Pseudomonadota</taxon>
        <taxon>Alphaproteobacteria</taxon>
        <taxon>Rhodobacterales</taxon>
        <taxon>Paracoccaceae</taxon>
        <taxon>Pararhodobacter</taxon>
    </lineage>
</organism>
<comment type="caution">
    <text evidence="15">The sequence shown here is derived from an EMBL/GenBank/DDBJ whole genome shotgun (WGS) entry which is preliminary data.</text>
</comment>
<dbReference type="SMART" id="SM00388">
    <property type="entry name" value="HisKA"/>
    <property type="match status" value="1"/>
</dbReference>
<evidence type="ECO:0000256" key="11">
    <source>
        <dbReference type="SAM" id="Coils"/>
    </source>
</evidence>
<accession>A0A2T7UK90</accession>
<evidence type="ECO:0000256" key="6">
    <source>
        <dbReference type="ARBA" id="ARBA00022679"/>
    </source>
</evidence>
<evidence type="ECO:0000256" key="9">
    <source>
        <dbReference type="ARBA" id="ARBA00022989"/>
    </source>
</evidence>
<dbReference type="InterPro" id="IPR003594">
    <property type="entry name" value="HATPase_dom"/>
</dbReference>
<evidence type="ECO:0000313" key="16">
    <source>
        <dbReference type="Proteomes" id="UP000244810"/>
    </source>
</evidence>
<feature type="domain" description="Histidine kinase" evidence="13">
    <location>
        <begin position="437"/>
        <end position="647"/>
    </location>
</feature>
<gene>
    <name evidence="15" type="ORF">DDE23_23270</name>
</gene>
<dbReference type="Pfam" id="PF17202">
    <property type="entry name" value="sCache_3_3"/>
    <property type="match status" value="1"/>
</dbReference>
<feature type="domain" description="HAMP" evidence="14">
    <location>
        <begin position="335"/>
        <end position="388"/>
    </location>
</feature>
<dbReference type="InterPro" id="IPR033463">
    <property type="entry name" value="sCache_3"/>
</dbReference>
<dbReference type="CDD" id="cd06225">
    <property type="entry name" value="HAMP"/>
    <property type="match status" value="1"/>
</dbReference>
<dbReference type="SUPFAM" id="SSF103190">
    <property type="entry name" value="Sensory domain-like"/>
    <property type="match status" value="1"/>
</dbReference>
<dbReference type="Pfam" id="PF02518">
    <property type="entry name" value="HATPase_c"/>
    <property type="match status" value="1"/>
</dbReference>
<dbReference type="InterPro" id="IPR003660">
    <property type="entry name" value="HAMP_dom"/>
</dbReference>
<dbReference type="InterPro" id="IPR003661">
    <property type="entry name" value="HisK_dim/P_dom"/>
</dbReference>
<evidence type="ECO:0000256" key="1">
    <source>
        <dbReference type="ARBA" id="ARBA00000085"/>
    </source>
</evidence>
<dbReference type="CDD" id="cd00082">
    <property type="entry name" value="HisKA"/>
    <property type="match status" value="1"/>
</dbReference>
<evidence type="ECO:0000256" key="12">
    <source>
        <dbReference type="SAM" id="Phobius"/>
    </source>
</evidence>
<dbReference type="EC" id="2.7.13.3" evidence="3"/>
<sequence length="649" mass="71047">MERQKRWITSVRVRLLVIALLPMVVLLPLMLGGTMWRWSGKIDDILINKVTGDLTIADQYLRRLVEFSGERVDAVARSTDLRDAITAEGLAAFLEGERQRLGLDFLYLADAEAAGRWPVVTAALNGRWHSAVDIFTAEDLSALDPALAIRAALPLVPTRGAVPTERSVENRGIVIHSAAPVRLPGGGLAALVGGTLLNQNLGFIDTINDLVYREQSLPEGSQGTATLFLEDVRVSTNVRLFENVRALGTRVSAEVRAQVLDQGRIWLDRAFVVNDWYISAYEPIVDSFGQRVGMLYVGFLETPFREAKRNSALALTGAFLLIALMSIPIFLRWAGRIFLPLEGMNRTMAQVEAGDLQARNNVDGHPDEITQVAAHLDTLLDQVQARDRELRDWAESLEAKVEERTADLREANRQIERTTERLIMSEKLATVGEITASVAHEINNPVAVIQGNLDLARSILGEAAAPVREEFRLIDDQVYRISVIVSKLLQFARPEDYSGARTLIVPADVARDCLVLTRRQLEAAGIRVETRFDSAGQVSMSRTELQQVIVNLVLNAVHAMPEGGVLSVGTEARDGHLVITLADTGTGMPPEVLSRIFDPFFTTKQAQGTGLGLSISQQLVGQVGGRISARSEPGKGTRFEISLPLAPGG</sequence>
<dbReference type="AlphaFoldDB" id="A0A2T7UK90"/>
<dbReference type="PANTHER" id="PTHR43065:SF22">
    <property type="entry name" value="HISTIDINE KINASE"/>
    <property type="match status" value="1"/>
</dbReference>
<keyword evidence="9 12" id="KW-1133">Transmembrane helix</keyword>
<dbReference type="PROSITE" id="PS50885">
    <property type="entry name" value="HAMP"/>
    <property type="match status" value="1"/>
</dbReference>
<dbReference type="Proteomes" id="UP000244810">
    <property type="component" value="Unassembled WGS sequence"/>
</dbReference>
<dbReference type="GO" id="GO:0005886">
    <property type="term" value="C:plasma membrane"/>
    <property type="evidence" value="ECO:0007669"/>
    <property type="project" value="UniProtKB-SubCell"/>
</dbReference>
<dbReference type="Gene3D" id="3.30.565.10">
    <property type="entry name" value="Histidine kinase-like ATPase, C-terminal domain"/>
    <property type="match status" value="1"/>
</dbReference>
<dbReference type="RefSeq" id="WP_107750908.1">
    <property type="nucleotide sequence ID" value="NZ_QBKF01000003.1"/>
</dbReference>
<evidence type="ECO:0000256" key="2">
    <source>
        <dbReference type="ARBA" id="ARBA00004651"/>
    </source>
</evidence>
<dbReference type="Pfam" id="PF00672">
    <property type="entry name" value="HAMP"/>
    <property type="match status" value="1"/>
</dbReference>
<keyword evidence="6" id="KW-0808">Transferase</keyword>
<dbReference type="SUPFAM" id="SSF158472">
    <property type="entry name" value="HAMP domain-like"/>
    <property type="match status" value="1"/>
</dbReference>
<evidence type="ECO:0000256" key="7">
    <source>
        <dbReference type="ARBA" id="ARBA00022692"/>
    </source>
</evidence>
<dbReference type="InterPro" id="IPR029151">
    <property type="entry name" value="Sensor-like_sf"/>
</dbReference>
<evidence type="ECO:0000259" key="14">
    <source>
        <dbReference type="PROSITE" id="PS50885"/>
    </source>
</evidence>
<dbReference type="InterPro" id="IPR036890">
    <property type="entry name" value="HATPase_C_sf"/>
</dbReference>
<dbReference type="InterPro" id="IPR005467">
    <property type="entry name" value="His_kinase_dom"/>
</dbReference>
<keyword evidence="4" id="KW-1003">Cell membrane</keyword>
<comment type="catalytic activity">
    <reaction evidence="1">
        <text>ATP + protein L-histidine = ADP + protein N-phospho-L-histidine.</text>
        <dbReference type="EC" id="2.7.13.3"/>
    </reaction>
</comment>
<dbReference type="GO" id="GO:0000155">
    <property type="term" value="F:phosphorelay sensor kinase activity"/>
    <property type="evidence" value="ECO:0007669"/>
    <property type="project" value="InterPro"/>
</dbReference>
<keyword evidence="8 15" id="KW-0418">Kinase</keyword>
<dbReference type="InterPro" id="IPR004358">
    <property type="entry name" value="Sig_transdc_His_kin-like_C"/>
</dbReference>
<dbReference type="SUPFAM" id="SSF47384">
    <property type="entry name" value="Homodimeric domain of signal transducing histidine kinase"/>
    <property type="match status" value="1"/>
</dbReference>
<keyword evidence="5" id="KW-0597">Phosphoprotein</keyword>
<name>A0A2T7UK90_9RHOB</name>
<dbReference type="PROSITE" id="PS50109">
    <property type="entry name" value="HIS_KIN"/>
    <property type="match status" value="1"/>
</dbReference>
<dbReference type="PRINTS" id="PR00344">
    <property type="entry name" value="BCTRLSENSOR"/>
</dbReference>
<evidence type="ECO:0000256" key="5">
    <source>
        <dbReference type="ARBA" id="ARBA00022553"/>
    </source>
</evidence>
<dbReference type="SMART" id="SM00304">
    <property type="entry name" value="HAMP"/>
    <property type="match status" value="1"/>
</dbReference>
<evidence type="ECO:0000256" key="8">
    <source>
        <dbReference type="ARBA" id="ARBA00022777"/>
    </source>
</evidence>
<keyword evidence="11" id="KW-0175">Coiled coil</keyword>
<proteinExistence type="predicted"/>
<keyword evidence="16" id="KW-1185">Reference proteome</keyword>